<feature type="compositionally biased region" description="Polar residues" evidence="1">
    <location>
        <begin position="47"/>
        <end position="64"/>
    </location>
</feature>
<dbReference type="RefSeq" id="WP_028603736.1">
    <property type="nucleotide sequence ID" value="NZ_JBHUEJ010000010.1"/>
</dbReference>
<protein>
    <submittedName>
        <fullName evidence="2">TraB/VirB10 family protein</fullName>
    </submittedName>
</protein>
<evidence type="ECO:0000313" key="2">
    <source>
        <dbReference type="EMBL" id="MFD1709792.1"/>
    </source>
</evidence>
<organism evidence="2 3">
    <name type="scientific">Ottowia flava</name>
    <dbReference type="NCBI Taxonomy" id="2675430"/>
    <lineage>
        <taxon>Bacteria</taxon>
        <taxon>Pseudomonadati</taxon>
        <taxon>Pseudomonadota</taxon>
        <taxon>Betaproteobacteria</taxon>
        <taxon>Burkholderiales</taxon>
        <taxon>Comamonadaceae</taxon>
        <taxon>Ottowia</taxon>
    </lineage>
</organism>
<accession>A0ABW4KPK2</accession>
<reference evidence="3" key="1">
    <citation type="journal article" date="2019" name="Int. J. Syst. Evol. Microbiol.">
        <title>The Global Catalogue of Microorganisms (GCM) 10K type strain sequencing project: providing services to taxonomists for standard genome sequencing and annotation.</title>
        <authorList>
            <consortium name="The Broad Institute Genomics Platform"/>
            <consortium name="The Broad Institute Genome Sequencing Center for Infectious Disease"/>
            <person name="Wu L."/>
            <person name="Ma J."/>
        </authorList>
    </citation>
    <scope>NUCLEOTIDE SEQUENCE [LARGE SCALE GENOMIC DNA]</scope>
    <source>
        <strain evidence="3">LMG 29247</strain>
    </source>
</reference>
<dbReference type="Pfam" id="PF03743">
    <property type="entry name" value="TrbI"/>
    <property type="match status" value="1"/>
</dbReference>
<feature type="region of interest" description="Disordered" evidence="1">
    <location>
        <begin position="45"/>
        <end position="64"/>
    </location>
</feature>
<gene>
    <name evidence="2" type="ORF">ACFSF0_04185</name>
</gene>
<evidence type="ECO:0000256" key="1">
    <source>
        <dbReference type="SAM" id="MobiDB-lite"/>
    </source>
</evidence>
<dbReference type="EMBL" id="JBHUEJ010000010">
    <property type="protein sequence ID" value="MFD1709792.1"/>
    <property type="molecule type" value="Genomic_DNA"/>
</dbReference>
<sequence length="418" mass="43966">MAALTNIKRNWAHMDSKKKRNTAILLVIVAALGFMVLTGNRPLMTKPDTSNNQTTLVTPQTRSLTSQDVMDALQAQNRSLADMKSRLEQMKLTQPAPGEGGDFNAEKVRSLIAEEIAKANQHLPPPPTNASTPGDTAPLPTTAPLDGSGAGAGVPEVQEPKGPRFRSLTDSLPGATPPEAPASMAAGTRVTPTGAGKSRSKIGQAGMYLPPGTLLPYVMLSGMNAPTNQSGTKDPMPALLRVRGDVILPNGYTADLTDCFVTVSGYGQMADERAILRTEKISCVRTDGMAMEADMKGYITGEDGKPGVRGRLVSKTGEVIAQLLKTGAISTLGNVVAATAPVYASRMNQGSNNVVVNTGSSQNPETIAAAQASSGFNNVMDKISNIYAEYAKETFPVIEISPGREGNIQLVNGLELPH</sequence>
<comment type="caution">
    <text evidence="2">The sequence shown here is derived from an EMBL/GenBank/DDBJ whole genome shotgun (WGS) entry which is preliminary data.</text>
</comment>
<dbReference type="InterPro" id="IPR005498">
    <property type="entry name" value="T4SS_VirB10/TraB/TrbI"/>
</dbReference>
<keyword evidence="3" id="KW-1185">Reference proteome</keyword>
<proteinExistence type="predicted"/>
<name>A0ABW4KPK2_9BURK</name>
<dbReference type="Proteomes" id="UP001597304">
    <property type="component" value="Unassembled WGS sequence"/>
</dbReference>
<feature type="region of interest" description="Disordered" evidence="1">
    <location>
        <begin position="121"/>
        <end position="204"/>
    </location>
</feature>
<evidence type="ECO:0000313" key="3">
    <source>
        <dbReference type="Proteomes" id="UP001597304"/>
    </source>
</evidence>
<dbReference type="CDD" id="cd16430">
    <property type="entry name" value="TraB"/>
    <property type="match status" value="1"/>
</dbReference>